<sequence length="184" mass="17764">MTSANFSRPSPTPRPARGTSRRGARAAVTAAALAGALALAACSGGGDSDSSSSATPSVTSGSDTGGASGGTSGSSAPVTASGELEGSWLTTADGRAVALIITGEQAALFATGGTVCSGTAGKEADMTMIRLTCASGKKDRTTGMVDSADGKSLRITWDGAAGKETYTKAEGGQWPSGLPTAGPG</sequence>
<name>A0ABY4Z118_9ACTN</name>
<reference evidence="2" key="1">
    <citation type="submission" date="2022-06" db="EMBL/GenBank/DDBJ databases">
        <title>Complete genome sequence of soil microorganisms Streptomyces sp. Qhu-M197 isolated from Alpine meadows habitats on the Tibetan Plateau.</title>
        <authorList>
            <person name="Zhang B."/>
            <person name="Xiang X."/>
            <person name="Fan J."/>
        </authorList>
    </citation>
    <scope>NUCLEOTIDE SEQUENCE</scope>
    <source>
        <strain evidence="2">Qhu-M197</strain>
    </source>
</reference>
<dbReference type="Proteomes" id="UP001056374">
    <property type="component" value="Chromosome"/>
</dbReference>
<feature type="compositionally biased region" description="Low complexity" evidence="1">
    <location>
        <begin position="41"/>
        <end position="62"/>
    </location>
</feature>
<feature type="compositionally biased region" description="Gly residues" evidence="1">
    <location>
        <begin position="63"/>
        <end position="72"/>
    </location>
</feature>
<feature type="region of interest" description="Disordered" evidence="1">
    <location>
        <begin position="1"/>
        <end position="25"/>
    </location>
</feature>
<accession>A0ABY4Z118</accession>
<keyword evidence="3" id="KW-1185">Reference proteome</keyword>
<evidence type="ECO:0000256" key="1">
    <source>
        <dbReference type="SAM" id="MobiDB-lite"/>
    </source>
</evidence>
<feature type="region of interest" description="Disordered" evidence="1">
    <location>
        <begin position="41"/>
        <end position="81"/>
    </location>
</feature>
<dbReference type="EMBL" id="CP099468">
    <property type="protein sequence ID" value="USQ82694.1"/>
    <property type="molecule type" value="Genomic_DNA"/>
</dbReference>
<proteinExistence type="predicted"/>
<evidence type="ECO:0000313" key="3">
    <source>
        <dbReference type="Proteomes" id="UP001056374"/>
    </source>
</evidence>
<protein>
    <recommendedName>
        <fullName evidence="4">Serine/threonine protein kinase</fullName>
    </recommendedName>
</protein>
<gene>
    <name evidence="2" type="ORF">NFX46_02265</name>
</gene>
<dbReference type="RefSeq" id="WP_252545355.1">
    <property type="nucleotide sequence ID" value="NZ_CP099468.1"/>
</dbReference>
<evidence type="ECO:0008006" key="4">
    <source>
        <dbReference type="Google" id="ProtNLM"/>
    </source>
</evidence>
<evidence type="ECO:0000313" key="2">
    <source>
        <dbReference type="EMBL" id="USQ82694.1"/>
    </source>
</evidence>
<organism evidence="2 3">
    <name type="scientific">Streptomyces phaeoluteigriseus</name>
    <dbReference type="NCBI Taxonomy" id="114686"/>
    <lineage>
        <taxon>Bacteria</taxon>
        <taxon>Bacillati</taxon>
        <taxon>Actinomycetota</taxon>
        <taxon>Actinomycetes</taxon>
        <taxon>Kitasatosporales</taxon>
        <taxon>Streptomycetaceae</taxon>
        <taxon>Streptomyces</taxon>
        <taxon>Streptomyces aurantiacus group</taxon>
    </lineage>
</organism>